<dbReference type="PANTHER" id="PTHR47506:SF6">
    <property type="entry name" value="HTH-TYPE TRANSCRIPTIONAL REPRESSOR NEMR"/>
    <property type="match status" value="1"/>
</dbReference>
<dbReference type="InterPro" id="IPR041583">
    <property type="entry name" value="TetR_C_31"/>
</dbReference>
<feature type="DNA-binding region" description="H-T-H motif" evidence="4">
    <location>
        <begin position="25"/>
        <end position="44"/>
    </location>
</feature>
<dbReference type="Pfam" id="PF00440">
    <property type="entry name" value="TetR_N"/>
    <property type="match status" value="1"/>
</dbReference>
<dbReference type="Pfam" id="PF17940">
    <property type="entry name" value="TetR_C_31"/>
    <property type="match status" value="1"/>
</dbReference>
<gene>
    <name evidence="6" type="ORF">HF577_19820</name>
</gene>
<dbReference type="InterPro" id="IPR036271">
    <property type="entry name" value="Tet_transcr_reg_TetR-rel_C_sf"/>
</dbReference>
<evidence type="ECO:0000259" key="5">
    <source>
        <dbReference type="PROSITE" id="PS50977"/>
    </source>
</evidence>
<dbReference type="Proteomes" id="UP001296706">
    <property type="component" value="Unassembled WGS sequence"/>
</dbReference>
<evidence type="ECO:0000256" key="2">
    <source>
        <dbReference type="ARBA" id="ARBA00023125"/>
    </source>
</evidence>
<reference evidence="6 7" key="1">
    <citation type="submission" date="2020-04" db="EMBL/GenBank/DDBJ databases">
        <authorList>
            <person name="Klaysubun C."/>
            <person name="Duangmal K."/>
            <person name="Lipun K."/>
        </authorList>
    </citation>
    <scope>NUCLEOTIDE SEQUENCE [LARGE SCALE GENOMIC DNA]</scope>
    <source>
        <strain evidence="6 7">JCM 11839</strain>
    </source>
</reference>
<protein>
    <submittedName>
        <fullName evidence="6">TetR family transcriptional regulator</fullName>
    </submittedName>
</protein>
<keyword evidence="2 4" id="KW-0238">DNA-binding</keyword>
<dbReference type="RefSeq" id="WP_169397397.1">
    <property type="nucleotide sequence ID" value="NZ_BAAAJH010000007.1"/>
</dbReference>
<organism evidence="6 7">
    <name type="scientific">Pseudonocardia xinjiangensis</name>
    <dbReference type="NCBI Taxonomy" id="75289"/>
    <lineage>
        <taxon>Bacteria</taxon>
        <taxon>Bacillati</taxon>
        <taxon>Actinomycetota</taxon>
        <taxon>Actinomycetes</taxon>
        <taxon>Pseudonocardiales</taxon>
        <taxon>Pseudonocardiaceae</taxon>
        <taxon>Pseudonocardia</taxon>
    </lineage>
</organism>
<dbReference type="PANTHER" id="PTHR47506">
    <property type="entry name" value="TRANSCRIPTIONAL REGULATORY PROTEIN"/>
    <property type="match status" value="1"/>
</dbReference>
<proteinExistence type="predicted"/>
<keyword evidence="7" id="KW-1185">Reference proteome</keyword>
<dbReference type="SUPFAM" id="SSF48498">
    <property type="entry name" value="Tetracyclin repressor-like, C-terminal domain"/>
    <property type="match status" value="1"/>
</dbReference>
<dbReference type="InterPro" id="IPR001647">
    <property type="entry name" value="HTH_TetR"/>
</dbReference>
<evidence type="ECO:0000256" key="4">
    <source>
        <dbReference type="PROSITE-ProRule" id="PRU00335"/>
    </source>
</evidence>
<accession>A0ABX1RJI3</accession>
<dbReference type="Gene3D" id="1.10.357.10">
    <property type="entry name" value="Tetracycline Repressor, domain 2"/>
    <property type="match status" value="1"/>
</dbReference>
<dbReference type="PRINTS" id="PR00455">
    <property type="entry name" value="HTHTETR"/>
</dbReference>
<sequence length="198" mass="21158">MSDRRTEILDAALHVLAEQGMRGLTHRAVDAAAGIPPGSTSYYFRSRSALVAGCVERLLEIDVQVDLPVVRSGATDVTSLAAVLASVCVAMVTEERYRTLARFELTLAAVRDEHLRAELLRGGDTIRRLTADLVRPLGATDPDRSADELAATLDGLILTALVRGTQDESALASWLRTALERALRAQPGVGLGRSSPDG</sequence>
<keyword evidence="3" id="KW-0804">Transcription</keyword>
<evidence type="ECO:0000313" key="6">
    <source>
        <dbReference type="EMBL" id="NMH79331.1"/>
    </source>
</evidence>
<dbReference type="InterPro" id="IPR009057">
    <property type="entry name" value="Homeodomain-like_sf"/>
</dbReference>
<name>A0ABX1RJI3_9PSEU</name>
<evidence type="ECO:0000256" key="1">
    <source>
        <dbReference type="ARBA" id="ARBA00023015"/>
    </source>
</evidence>
<comment type="caution">
    <text evidence="6">The sequence shown here is derived from an EMBL/GenBank/DDBJ whole genome shotgun (WGS) entry which is preliminary data.</text>
</comment>
<dbReference type="PROSITE" id="PS50977">
    <property type="entry name" value="HTH_TETR_2"/>
    <property type="match status" value="1"/>
</dbReference>
<dbReference type="SUPFAM" id="SSF46689">
    <property type="entry name" value="Homeodomain-like"/>
    <property type="match status" value="1"/>
</dbReference>
<evidence type="ECO:0000256" key="3">
    <source>
        <dbReference type="ARBA" id="ARBA00023163"/>
    </source>
</evidence>
<evidence type="ECO:0000313" key="7">
    <source>
        <dbReference type="Proteomes" id="UP001296706"/>
    </source>
</evidence>
<feature type="domain" description="HTH tetR-type" evidence="5">
    <location>
        <begin position="2"/>
        <end position="62"/>
    </location>
</feature>
<keyword evidence="1" id="KW-0805">Transcription regulation</keyword>
<dbReference type="EMBL" id="JAAXKY010000065">
    <property type="protein sequence ID" value="NMH79331.1"/>
    <property type="molecule type" value="Genomic_DNA"/>
</dbReference>